<keyword evidence="1" id="KW-1133">Transmembrane helix</keyword>
<feature type="transmembrane region" description="Helical" evidence="1">
    <location>
        <begin position="7"/>
        <end position="25"/>
    </location>
</feature>
<reference evidence="2 3" key="1">
    <citation type="submission" date="2018-07" db="EMBL/GenBank/DDBJ databases">
        <title>Draft genome sequence of Ancylomarina sp. M1P.</title>
        <authorList>
            <person name="Yadav S."/>
            <person name="Villanueva L."/>
            <person name="Damste J.S.S."/>
        </authorList>
    </citation>
    <scope>NUCLEOTIDE SEQUENCE [LARGE SCALE GENOMIC DNA]</scope>
    <source>
        <strain evidence="2 3">M1P</strain>
    </source>
</reference>
<accession>A0A425Y0W6</accession>
<keyword evidence="1" id="KW-0812">Transmembrane</keyword>
<feature type="transmembrane region" description="Helical" evidence="1">
    <location>
        <begin position="37"/>
        <end position="56"/>
    </location>
</feature>
<name>A0A425Y0W6_9BACT</name>
<proteinExistence type="predicted"/>
<protein>
    <submittedName>
        <fullName evidence="2">Uncharacterized protein</fullName>
    </submittedName>
</protein>
<dbReference type="Proteomes" id="UP000285794">
    <property type="component" value="Unassembled WGS sequence"/>
</dbReference>
<gene>
    <name evidence="2" type="ORF">DWB61_09355</name>
</gene>
<evidence type="ECO:0000313" key="3">
    <source>
        <dbReference type="Proteomes" id="UP000285794"/>
    </source>
</evidence>
<keyword evidence="3" id="KW-1185">Reference proteome</keyword>
<dbReference type="EMBL" id="QQWG01000008">
    <property type="protein sequence ID" value="RRG21479.1"/>
    <property type="molecule type" value="Genomic_DNA"/>
</dbReference>
<dbReference type="AlphaFoldDB" id="A0A425Y0W6"/>
<organism evidence="2 3">
    <name type="scientific">Ancylomarina euxinus</name>
    <dbReference type="NCBI Taxonomy" id="2283627"/>
    <lineage>
        <taxon>Bacteria</taxon>
        <taxon>Pseudomonadati</taxon>
        <taxon>Bacteroidota</taxon>
        <taxon>Bacteroidia</taxon>
        <taxon>Marinilabiliales</taxon>
        <taxon>Marinifilaceae</taxon>
        <taxon>Ancylomarina</taxon>
    </lineage>
</organism>
<evidence type="ECO:0000256" key="1">
    <source>
        <dbReference type="SAM" id="Phobius"/>
    </source>
</evidence>
<comment type="caution">
    <text evidence="2">The sequence shown here is derived from an EMBL/GenBank/DDBJ whole genome shotgun (WGS) entry which is preliminary data.</text>
</comment>
<keyword evidence="1" id="KW-0472">Membrane</keyword>
<evidence type="ECO:0000313" key="2">
    <source>
        <dbReference type="EMBL" id="RRG21479.1"/>
    </source>
</evidence>
<sequence>MKKKMPFLLEIIWLLVAIFSILFAIVRTYNFGFKENIMLYVVTMLACLMYGSRRYLRKTREAINQDRK</sequence>